<sequence>MIIAVFCSIVASLVLSYAFFYQRKQISELASKLGELGKSQKQYEMEQSALVHADLIFSKQLNEINRQLISMDNQLQSLENKRQNDGGYQHAIRILEMGGTKEEIMESCHLSNAEAELIMNLNAYQLVLKKQVSSFSD</sequence>
<evidence type="ECO:0000313" key="2">
    <source>
        <dbReference type="Proteomes" id="UP001595758"/>
    </source>
</evidence>
<protein>
    <submittedName>
        <fullName evidence="1">DUF2802 domain-containing protein</fullName>
    </submittedName>
</protein>
<dbReference type="EMBL" id="JBHSAB010000001">
    <property type="protein sequence ID" value="MFC3907976.1"/>
    <property type="molecule type" value="Genomic_DNA"/>
</dbReference>
<evidence type="ECO:0000313" key="1">
    <source>
        <dbReference type="EMBL" id="MFC3907976.1"/>
    </source>
</evidence>
<dbReference type="Pfam" id="PF10975">
    <property type="entry name" value="DUF2802"/>
    <property type="match status" value="1"/>
</dbReference>
<accession>A0ABV8CCN1</accession>
<dbReference type="Proteomes" id="UP001595758">
    <property type="component" value="Unassembled WGS sequence"/>
</dbReference>
<dbReference type="RefSeq" id="WP_382340802.1">
    <property type="nucleotide sequence ID" value="NZ_JBHSAB010000001.1"/>
</dbReference>
<dbReference type="InterPro" id="IPR021244">
    <property type="entry name" value="DUF2802"/>
</dbReference>
<organism evidence="1 2">
    <name type="scientific">Legionella dresdenensis</name>
    <dbReference type="NCBI Taxonomy" id="450200"/>
    <lineage>
        <taxon>Bacteria</taxon>
        <taxon>Pseudomonadati</taxon>
        <taxon>Pseudomonadota</taxon>
        <taxon>Gammaproteobacteria</taxon>
        <taxon>Legionellales</taxon>
        <taxon>Legionellaceae</taxon>
        <taxon>Legionella</taxon>
    </lineage>
</organism>
<proteinExistence type="predicted"/>
<reference evidence="2" key="1">
    <citation type="journal article" date="2019" name="Int. J. Syst. Evol. Microbiol.">
        <title>The Global Catalogue of Microorganisms (GCM) 10K type strain sequencing project: providing services to taxonomists for standard genome sequencing and annotation.</title>
        <authorList>
            <consortium name="The Broad Institute Genomics Platform"/>
            <consortium name="The Broad Institute Genome Sequencing Center for Infectious Disease"/>
            <person name="Wu L."/>
            <person name="Ma J."/>
        </authorList>
    </citation>
    <scope>NUCLEOTIDE SEQUENCE [LARGE SCALE GENOMIC DNA]</scope>
    <source>
        <strain evidence="2">CCUG 59858</strain>
    </source>
</reference>
<keyword evidence="2" id="KW-1185">Reference proteome</keyword>
<gene>
    <name evidence="1" type="ORF">ACFORL_02625</name>
</gene>
<comment type="caution">
    <text evidence="1">The sequence shown here is derived from an EMBL/GenBank/DDBJ whole genome shotgun (WGS) entry which is preliminary data.</text>
</comment>
<name>A0ABV8CCN1_9GAMM</name>